<dbReference type="PANTHER" id="PTHR36844">
    <property type="entry name" value="PROTEASE PRSW"/>
    <property type="match status" value="1"/>
</dbReference>
<dbReference type="RefSeq" id="WP_051435068.1">
    <property type="nucleotide sequence ID" value="NZ_JACIDC010000005.1"/>
</dbReference>
<protein>
    <submittedName>
        <fullName evidence="2">RsiW-degrading membrane proteinase PrsW (M82 family)</fullName>
    </submittedName>
</protein>
<organism evidence="2 3">
    <name type="scientific">Microvirga flocculans</name>
    <dbReference type="NCBI Taxonomy" id="217168"/>
    <lineage>
        <taxon>Bacteria</taxon>
        <taxon>Pseudomonadati</taxon>
        <taxon>Pseudomonadota</taxon>
        <taxon>Alphaproteobacteria</taxon>
        <taxon>Hyphomicrobiales</taxon>
        <taxon>Methylobacteriaceae</taxon>
        <taxon>Microvirga</taxon>
    </lineage>
</organism>
<feature type="transmembrane region" description="Helical" evidence="1">
    <location>
        <begin position="146"/>
        <end position="170"/>
    </location>
</feature>
<dbReference type="EMBL" id="JACIDC010000005">
    <property type="protein sequence ID" value="MBB4040226.1"/>
    <property type="molecule type" value="Genomic_DNA"/>
</dbReference>
<feature type="transmembrane region" description="Helical" evidence="1">
    <location>
        <begin position="294"/>
        <end position="315"/>
    </location>
</feature>
<dbReference type="AlphaFoldDB" id="A0A7W6IFK5"/>
<feature type="transmembrane region" description="Helical" evidence="1">
    <location>
        <begin position="43"/>
        <end position="64"/>
    </location>
</feature>
<comment type="caution">
    <text evidence="2">The sequence shown here is derived from an EMBL/GenBank/DDBJ whole genome shotgun (WGS) entry which is preliminary data.</text>
</comment>
<feature type="transmembrane region" description="Helical" evidence="1">
    <location>
        <begin position="76"/>
        <end position="100"/>
    </location>
</feature>
<feature type="transmembrane region" description="Helical" evidence="1">
    <location>
        <begin position="217"/>
        <end position="239"/>
    </location>
</feature>
<sequence>MAGQDYLHRSAALFSAVFPVVWLGLLLIYAARRRVTAEAILTAFTMGFLSALTVGISFLTVAAVTAGSDVISLKGVFATSFLAAALPEEAAKLAVILTIVYRHEDVISPLDYILTAGWVGLGFAGLENIFYVFGEFADGDGKWLSLAIARAATAVPSHTMSGVLMGILLASSLEERAHKARWMIASFLIPFFLHGLYDVCVVSLREQANGLPFSAEPWHLALGLGVVMTFEAWLAFALVRYGRSRWHETLAPPLRSGQSRWIEYSFRMLLILTMLIAIGLIGLGIFGVWKRHNISAFAGAGIAWLGIAYTTRLLCLTAKDHPSDLTVSPQVPISKDLASG</sequence>
<reference evidence="2 3" key="1">
    <citation type="submission" date="2020-08" db="EMBL/GenBank/DDBJ databases">
        <title>Genomic Encyclopedia of Type Strains, Phase IV (KMG-IV): sequencing the most valuable type-strain genomes for metagenomic binning, comparative biology and taxonomic classification.</title>
        <authorList>
            <person name="Goeker M."/>
        </authorList>
    </citation>
    <scope>NUCLEOTIDE SEQUENCE [LARGE SCALE GENOMIC DNA]</scope>
    <source>
        <strain evidence="2 3">DSM 15743</strain>
    </source>
</reference>
<dbReference type="GO" id="GO:0008233">
    <property type="term" value="F:peptidase activity"/>
    <property type="evidence" value="ECO:0007669"/>
    <property type="project" value="InterPro"/>
</dbReference>
<dbReference type="Proteomes" id="UP000519439">
    <property type="component" value="Unassembled WGS sequence"/>
</dbReference>
<dbReference type="PANTHER" id="PTHR36844:SF1">
    <property type="entry name" value="PROTEASE PRSW"/>
    <property type="match status" value="1"/>
</dbReference>
<keyword evidence="1" id="KW-0812">Transmembrane</keyword>
<evidence type="ECO:0000313" key="2">
    <source>
        <dbReference type="EMBL" id="MBB4040226.1"/>
    </source>
</evidence>
<feature type="transmembrane region" description="Helical" evidence="1">
    <location>
        <begin position="182"/>
        <end position="205"/>
    </location>
</feature>
<keyword evidence="3" id="KW-1185">Reference proteome</keyword>
<feature type="transmembrane region" description="Helical" evidence="1">
    <location>
        <begin position="112"/>
        <end position="134"/>
    </location>
</feature>
<keyword evidence="1" id="KW-0472">Membrane</keyword>
<dbReference type="InterPro" id="IPR026898">
    <property type="entry name" value="PrsW"/>
</dbReference>
<evidence type="ECO:0000313" key="3">
    <source>
        <dbReference type="Proteomes" id="UP000519439"/>
    </source>
</evidence>
<accession>A0A7W6IFK5</accession>
<proteinExistence type="predicted"/>
<gene>
    <name evidence="2" type="ORF">GGR34_001877</name>
</gene>
<evidence type="ECO:0000256" key="1">
    <source>
        <dbReference type="SAM" id="Phobius"/>
    </source>
</evidence>
<dbReference type="Pfam" id="PF13367">
    <property type="entry name" value="PrsW-protease"/>
    <property type="match status" value="1"/>
</dbReference>
<feature type="transmembrane region" description="Helical" evidence="1">
    <location>
        <begin position="268"/>
        <end position="288"/>
    </location>
</feature>
<name>A0A7W6IFK5_9HYPH</name>
<keyword evidence="1" id="KW-1133">Transmembrane helix</keyword>
<feature type="transmembrane region" description="Helical" evidence="1">
    <location>
        <begin position="12"/>
        <end position="31"/>
    </location>
</feature>